<dbReference type="CDD" id="cd00593">
    <property type="entry name" value="RIBOc"/>
    <property type="match status" value="1"/>
</dbReference>
<evidence type="ECO:0000256" key="1">
    <source>
        <dbReference type="SAM" id="MobiDB-lite"/>
    </source>
</evidence>
<keyword evidence="4" id="KW-1185">Reference proteome</keyword>
<feature type="non-terminal residue" evidence="3">
    <location>
        <position position="1"/>
    </location>
</feature>
<feature type="region of interest" description="Disordered" evidence="1">
    <location>
        <begin position="278"/>
        <end position="324"/>
    </location>
</feature>
<dbReference type="Pfam" id="PF00636">
    <property type="entry name" value="Ribonuclease_3"/>
    <property type="match status" value="1"/>
</dbReference>
<sequence>RGLPGPGAAAHRGGPPAEAAEELPALAGRLRAELVACIAEGTLSQSVAPDWGQKGSPFQLLEWVGDSVLHMFLTQQIMLLFGAAGADEGQMSSVRSICGSTRTLARVFRSLDLARLLRHPGGPSAAPNYLTDEKKGADVVEAILGELFEAVKGAAAPGGRALPQASGALLGLLELAFRTGVQETPQRFRPAVTETTLLRVALGHPGASPRQGGAEEHAADAARAAAAPAGGGAGAAAGAAPAAEATADGAQASGAAADAAATDRGGAAAAAADSAGATGAACGAAASEDGGASAAQAPAPGPRGAPVDGKDVEDISDEEFLPAA</sequence>
<feature type="compositionally biased region" description="Acidic residues" evidence="1">
    <location>
        <begin position="314"/>
        <end position="324"/>
    </location>
</feature>
<feature type="domain" description="RNase III" evidence="2">
    <location>
        <begin position="58"/>
        <end position="152"/>
    </location>
</feature>
<comment type="caution">
    <text evidence="3">The sequence shown here is derived from an EMBL/GenBank/DDBJ whole genome shotgun (WGS) entry which is preliminary data.</text>
</comment>
<accession>A0ABN9XYZ4</accession>
<dbReference type="PROSITE" id="PS50142">
    <property type="entry name" value="RNASE_3_2"/>
    <property type="match status" value="1"/>
</dbReference>
<dbReference type="SUPFAM" id="SSF69065">
    <property type="entry name" value="RNase III domain-like"/>
    <property type="match status" value="1"/>
</dbReference>
<dbReference type="EMBL" id="CAUYUJ010021547">
    <property type="protein sequence ID" value="CAK0905353.1"/>
    <property type="molecule type" value="Genomic_DNA"/>
</dbReference>
<dbReference type="Proteomes" id="UP001189429">
    <property type="component" value="Unassembled WGS sequence"/>
</dbReference>
<name>A0ABN9XYZ4_9DINO</name>
<protein>
    <recommendedName>
        <fullName evidence="2">RNase III domain-containing protein</fullName>
    </recommendedName>
</protein>
<dbReference type="InterPro" id="IPR000999">
    <property type="entry name" value="RNase_III_dom"/>
</dbReference>
<evidence type="ECO:0000313" key="3">
    <source>
        <dbReference type="EMBL" id="CAK0905353.1"/>
    </source>
</evidence>
<evidence type="ECO:0000313" key="4">
    <source>
        <dbReference type="Proteomes" id="UP001189429"/>
    </source>
</evidence>
<proteinExistence type="predicted"/>
<organism evidence="3 4">
    <name type="scientific">Prorocentrum cordatum</name>
    <dbReference type="NCBI Taxonomy" id="2364126"/>
    <lineage>
        <taxon>Eukaryota</taxon>
        <taxon>Sar</taxon>
        <taxon>Alveolata</taxon>
        <taxon>Dinophyceae</taxon>
        <taxon>Prorocentrales</taxon>
        <taxon>Prorocentraceae</taxon>
        <taxon>Prorocentrum</taxon>
    </lineage>
</organism>
<feature type="compositionally biased region" description="Low complexity" evidence="1">
    <location>
        <begin position="278"/>
        <end position="306"/>
    </location>
</feature>
<dbReference type="Gene3D" id="1.10.1520.10">
    <property type="entry name" value="Ribonuclease III domain"/>
    <property type="match status" value="1"/>
</dbReference>
<dbReference type="InterPro" id="IPR036389">
    <property type="entry name" value="RNase_III_sf"/>
</dbReference>
<feature type="region of interest" description="Disordered" evidence="1">
    <location>
        <begin position="203"/>
        <end position="236"/>
    </location>
</feature>
<reference evidence="3" key="1">
    <citation type="submission" date="2023-10" db="EMBL/GenBank/DDBJ databases">
        <authorList>
            <person name="Chen Y."/>
            <person name="Shah S."/>
            <person name="Dougan E. K."/>
            <person name="Thang M."/>
            <person name="Chan C."/>
        </authorList>
    </citation>
    <scope>NUCLEOTIDE SEQUENCE [LARGE SCALE GENOMIC DNA]</scope>
</reference>
<evidence type="ECO:0000259" key="2">
    <source>
        <dbReference type="PROSITE" id="PS50142"/>
    </source>
</evidence>
<gene>
    <name evidence="3" type="ORF">PCOR1329_LOCUS81088</name>
</gene>